<accession>A0A8X6MAR1</accession>
<proteinExistence type="predicted"/>
<evidence type="ECO:0000313" key="2">
    <source>
        <dbReference type="EMBL" id="GFS36754.1"/>
    </source>
</evidence>
<dbReference type="AlphaFoldDB" id="A0A8X6MAR1"/>
<sequence>MDSDLINSKSSQDEMEQQPKDEKINGLPRVQFSCPTDKDKMIKLILKIQEEARLNFQVLKSQEISSKVFYFREITDAWGLNPSENQKEFQPVSNKSKKNISLKTPETQNDKK</sequence>
<keyword evidence="3" id="KW-1185">Reference proteome</keyword>
<reference evidence="2" key="1">
    <citation type="submission" date="2020-08" db="EMBL/GenBank/DDBJ databases">
        <title>Multicomponent nature underlies the extraordinary mechanical properties of spider dragline silk.</title>
        <authorList>
            <person name="Kono N."/>
            <person name="Nakamura H."/>
            <person name="Mori M."/>
            <person name="Yoshida Y."/>
            <person name="Ohtoshi R."/>
            <person name="Malay A.D."/>
            <person name="Moran D.A.P."/>
            <person name="Tomita M."/>
            <person name="Numata K."/>
            <person name="Arakawa K."/>
        </authorList>
    </citation>
    <scope>NUCLEOTIDE SEQUENCE</scope>
</reference>
<feature type="compositionally biased region" description="Polar residues" evidence="1">
    <location>
        <begin position="1"/>
        <end position="10"/>
    </location>
</feature>
<comment type="caution">
    <text evidence="2">The sequence shown here is derived from an EMBL/GenBank/DDBJ whole genome shotgun (WGS) entry which is preliminary data.</text>
</comment>
<organism evidence="2 3">
    <name type="scientific">Nephila pilipes</name>
    <name type="common">Giant wood spider</name>
    <name type="synonym">Nephila maculata</name>
    <dbReference type="NCBI Taxonomy" id="299642"/>
    <lineage>
        <taxon>Eukaryota</taxon>
        <taxon>Metazoa</taxon>
        <taxon>Ecdysozoa</taxon>
        <taxon>Arthropoda</taxon>
        <taxon>Chelicerata</taxon>
        <taxon>Arachnida</taxon>
        <taxon>Araneae</taxon>
        <taxon>Araneomorphae</taxon>
        <taxon>Entelegynae</taxon>
        <taxon>Araneoidea</taxon>
        <taxon>Nephilidae</taxon>
        <taxon>Nephila</taxon>
    </lineage>
</organism>
<evidence type="ECO:0000256" key="1">
    <source>
        <dbReference type="SAM" id="MobiDB-lite"/>
    </source>
</evidence>
<name>A0A8X6MAR1_NEPPI</name>
<protein>
    <submittedName>
        <fullName evidence="2">Uncharacterized protein</fullName>
    </submittedName>
</protein>
<dbReference type="Proteomes" id="UP000887013">
    <property type="component" value="Unassembled WGS sequence"/>
</dbReference>
<feature type="compositionally biased region" description="Polar residues" evidence="1">
    <location>
        <begin position="101"/>
        <end position="112"/>
    </location>
</feature>
<gene>
    <name evidence="2" type="ORF">NPIL_705101</name>
</gene>
<feature type="region of interest" description="Disordered" evidence="1">
    <location>
        <begin position="1"/>
        <end position="32"/>
    </location>
</feature>
<feature type="region of interest" description="Disordered" evidence="1">
    <location>
        <begin position="82"/>
        <end position="112"/>
    </location>
</feature>
<evidence type="ECO:0000313" key="3">
    <source>
        <dbReference type="Proteomes" id="UP000887013"/>
    </source>
</evidence>
<dbReference type="EMBL" id="BMAW01042920">
    <property type="protein sequence ID" value="GFS36754.1"/>
    <property type="molecule type" value="Genomic_DNA"/>
</dbReference>